<evidence type="ECO:0000313" key="3">
    <source>
        <dbReference type="EMBL" id="CAF5197445.1"/>
    </source>
</evidence>
<evidence type="ECO:0000256" key="1">
    <source>
        <dbReference type="SAM" id="MobiDB-lite"/>
    </source>
</evidence>
<dbReference type="EMBL" id="CAJOBH010242531">
    <property type="protein sequence ID" value="CAF5114214.1"/>
    <property type="molecule type" value="Genomic_DNA"/>
</dbReference>
<accession>A0A8S3FC29</accession>
<dbReference type="AlphaFoldDB" id="A0A8S3FC29"/>
<evidence type="ECO:0000313" key="5">
    <source>
        <dbReference type="Proteomes" id="UP000681967"/>
    </source>
</evidence>
<dbReference type="Proteomes" id="UP000681967">
    <property type="component" value="Unassembled WGS sequence"/>
</dbReference>
<dbReference type="Proteomes" id="UP000676336">
    <property type="component" value="Unassembled WGS sequence"/>
</dbReference>
<dbReference type="Proteomes" id="UP000681720">
    <property type="component" value="Unassembled WGS sequence"/>
</dbReference>
<evidence type="ECO:0000313" key="4">
    <source>
        <dbReference type="EMBL" id="CAF5202883.1"/>
    </source>
</evidence>
<reference evidence="2" key="1">
    <citation type="submission" date="2021-02" db="EMBL/GenBank/DDBJ databases">
        <authorList>
            <person name="Nowell W R."/>
        </authorList>
    </citation>
    <scope>NUCLEOTIDE SEQUENCE</scope>
</reference>
<feature type="non-terminal residue" evidence="2">
    <location>
        <position position="1"/>
    </location>
</feature>
<proteinExistence type="predicted"/>
<name>A0A8S3FC29_9BILA</name>
<organism evidence="2 5">
    <name type="scientific">Rotaria magnacalcarata</name>
    <dbReference type="NCBI Taxonomy" id="392030"/>
    <lineage>
        <taxon>Eukaryota</taxon>
        <taxon>Metazoa</taxon>
        <taxon>Spiralia</taxon>
        <taxon>Gnathifera</taxon>
        <taxon>Rotifera</taxon>
        <taxon>Eurotatoria</taxon>
        <taxon>Bdelloidea</taxon>
        <taxon>Philodinida</taxon>
        <taxon>Philodinidae</taxon>
        <taxon>Rotaria</taxon>
    </lineage>
</organism>
<dbReference type="EMBL" id="CAJOBJ010343081">
    <property type="protein sequence ID" value="CAF5197445.1"/>
    <property type="molecule type" value="Genomic_DNA"/>
</dbReference>
<sequence length="60" mass="5905">EVSADPSKLAAHQSNPKVRKVMEKLASKFGGAGGPMGGGFPNFPGGMGGGASASDTNDLD</sequence>
<protein>
    <recommendedName>
        <fullName evidence="6">STI1 domain-containing protein</fullName>
    </recommendedName>
</protein>
<feature type="compositionally biased region" description="Gly residues" evidence="1">
    <location>
        <begin position="40"/>
        <end position="51"/>
    </location>
</feature>
<feature type="region of interest" description="Disordered" evidence="1">
    <location>
        <begin position="40"/>
        <end position="60"/>
    </location>
</feature>
<gene>
    <name evidence="2" type="ORF">BYL167_LOCUS66135</name>
    <name evidence="3" type="ORF">GIL414_LOCUS75449</name>
    <name evidence="4" type="ORF">SMN809_LOCUS76054</name>
</gene>
<evidence type="ECO:0008006" key="6">
    <source>
        <dbReference type="Google" id="ProtNLM"/>
    </source>
</evidence>
<dbReference type="EMBL" id="CAJOBI010333945">
    <property type="protein sequence ID" value="CAF5202883.1"/>
    <property type="molecule type" value="Genomic_DNA"/>
</dbReference>
<comment type="caution">
    <text evidence="2">The sequence shown here is derived from an EMBL/GenBank/DDBJ whole genome shotgun (WGS) entry which is preliminary data.</text>
</comment>
<dbReference type="Gene3D" id="1.10.260.100">
    <property type="match status" value="1"/>
</dbReference>
<evidence type="ECO:0000313" key="2">
    <source>
        <dbReference type="EMBL" id="CAF5114214.1"/>
    </source>
</evidence>